<dbReference type="Proteomes" id="UP000572540">
    <property type="component" value="Unassembled WGS sequence"/>
</dbReference>
<evidence type="ECO:0000313" key="1">
    <source>
        <dbReference type="EMBL" id="NYH18937.1"/>
    </source>
</evidence>
<organism evidence="1 2">
    <name type="scientific">Paraburkholderia bryophila</name>
    <dbReference type="NCBI Taxonomy" id="420952"/>
    <lineage>
        <taxon>Bacteria</taxon>
        <taxon>Pseudomonadati</taxon>
        <taxon>Pseudomonadota</taxon>
        <taxon>Betaproteobacteria</taxon>
        <taxon>Burkholderiales</taxon>
        <taxon>Burkholderiaceae</taxon>
        <taxon>Paraburkholderia</taxon>
    </lineage>
</organism>
<reference evidence="1 2" key="1">
    <citation type="submission" date="2020-07" db="EMBL/GenBank/DDBJ databases">
        <title>Exploring microbial biodiversity for novel pathways involved in the catabolism of aromatic compounds derived from lignin.</title>
        <authorList>
            <person name="Elkins J."/>
        </authorList>
    </citation>
    <scope>NUCLEOTIDE SEQUENCE [LARGE SCALE GENOMIC DNA]</scope>
    <source>
        <strain evidence="1 2">H2C3B</strain>
    </source>
</reference>
<accession>A0A7Z0B433</accession>
<gene>
    <name evidence="1" type="ORF">GGD41_006165</name>
</gene>
<dbReference type="EMBL" id="JACCAU010000001">
    <property type="protein sequence ID" value="NYH18937.1"/>
    <property type="molecule type" value="Genomic_DNA"/>
</dbReference>
<dbReference type="AlphaFoldDB" id="A0A7Z0B433"/>
<protein>
    <submittedName>
        <fullName evidence="1">Uncharacterized protein</fullName>
    </submittedName>
</protein>
<evidence type="ECO:0000313" key="2">
    <source>
        <dbReference type="Proteomes" id="UP000572540"/>
    </source>
</evidence>
<proteinExistence type="predicted"/>
<sequence length="363" mass="41849">MREQRVDEIGLVDAARLRLEHEAHWRIPAGLVAHRVEQPEHGLLGLQLFGRERLLAELDLRIGLLFDFLEHLLRGRIRRQFRDHQLPLAACEFFDLPARAHLQAAATGLIRRGDFRFARNNLAAAREVRSRNVLHQFGMRQVRVADHRDRGARDFAQVVRRNFRGQTHRDARCAVEQHERQTRGQQPRLVELAVVVLHEINRALVDLVEQQLRDRRQARFGVAHGRCAVAVARTEVTLAVDQRVAHREVLREAHQRVVRRLVAVRVVLTQHVADHACGLDRLRVVGQAHVVHREQDAALHRFLAVAHVRQRAAFDHAHRILEVRAFRVIAERQKVALRGRRRGEKVESVVVVHLDSVSVFGLK</sequence>
<comment type="caution">
    <text evidence="1">The sequence shown here is derived from an EMBL/GenBank/DDBJ whole genome shotgun (WGS) entry which is preliminary data.</text>
</comment>
<name>A0A7Z0B433_9BURK</name>